<dbReference type="Pfam" id="PF01575">
    <property type="entry name" value="MaoC_dehydratas"/>
    <property type="match status" value="1"/>
</dbReference>
<dbReference type="STRING" id="1202768.SAMN05216285_3241"/>
<evidence type="ECO:0000259" key="3">
    <source>
        <dbReference type="Pfam" id="PF13452"/>
    </source>
</evidence>
<name>A0A1I0Q8L5_9EURY</name>
<accession>A0A1I0Q8L5</accession>
<dbReference type="InterPro" id="IPR002539">
    <property type="entry name" value="MaoC-like_dom"/>
</dbReference>
<dbReference type="PANTHER" id="PTHR43437">
    <property type="entry name" value="HYDROXYACYL-THIOESTER DEHYDRATASE TYPE 2, MITOCHONDRIAL-RELATED"/>
    <property type="match status" value="1"/>
</dbReference>
<evidence type="ECO:0000256" key="1">
    <source>
        <dbReference type="SAM" id="MobiDB-lite"/>
    </source>
</evidence>
<feature type="compositionally biased region" description="Low complexity" evidence="1">
    <location>
        <begin position="184"/>
        <end position="206"/>
    </location>
</feature>
<protein>
    <submittedName>
        <fullName evidence="4">Acyl dehydratase</fullName>
    </submittedName>
</protein>
<dbReference type="GO" id="GO:0006633">
    <property type="term" value="P:fatty acid biosynthetic process"/>
    <property type="evidence" value="ECO:0007669"/>
    <property type="project" value="TreeGrafter"/>
</dbReference>
<evidence type="ECO:0000313" key="4">
    <source>
        <dbReference type="EMBL" id="SEW23360.1"/>
    </source>
</evidence>
<dbReference type="Pfam" id="PF13452">
    <property type="entry name" value="FAS1_DH_region"/>
    <property type="match status" value="1"/>
</dbReference>
<sequence length="358" mass="37821">MPRKSLAALEAMVGDTRITVADFRIEPGKVAEFARAITADDPLFRDQATAAKRGYDRVPAPPTYTQVGRFPRYTPDGIEGYGFDLGFRSEYVLHGEQRYEFERPVFVGDVLEGTTRLADVFQREGGRAGTMTFAVLETEYRDQDGDLVLTDRSTAIETSGAVDDGESDDADTERGADGESPSNGGSDSDTDANTTDATASNGGTDALDTALGASSPGAGDRERVRDVEALAVGDPGPTIVVEDVERQDFVTYAGASGDFNPIHYDEPYATAAGNESVFGQGMFTAGIASRVVTNWFELADVSAFGVRFQSRVFPGDTVVATGEIVAIDRDAGTAKADLRATTGDGAVLLTGSATVDLG</sequence>
<dbReference type="RefSeq" id="WP_049991197.1">
    <property type="nucleotide sequence ID" value="NZ_FOIS01000004.1"/>
</dbReference>
<dbReference type="Proteomes" id="UP000183275">
    <property type="component" value="Unassembled WGS sequence"/>
</dbReference>
<proteinExistence type="predicted"/>
<evidence type="ECO:0000259" key="2">
    <source>
        <dbReference type="Pfam" id="PF01575"/>
    </source>
</evidence>
<dbReference type="GO" id="GO:0019171">
    <property type="term" value="F:(3R)-hydroxyacyl-[acyl-carrier-protein] dehydratase activity"/>
    <property type="evidence" value="ECO:0007669"/>
    <property type="project" value="TreeGrafter"/>
</dbReference>
<dbReference type="Gene3D" id="3.10.129.10">
    <property type="entry name" value="Hotdog Thioesterase"/>
    <property type="match status" value="2"/>
</dbReference>
<reference evidence="5" key="1">
    <citation type="submission" date="2016-10" db="EMBL/GenBank/DDBJ databases">
        <authorList>
            <person name="Varghese N."/>
        </authorList>
    </citation>
    <scope>NUCLEOTIDE SEQUENCE [LARGE SCALE GENOMIC DNA]</scope>
    <source>
        <strain evidence="5">CGMCC 1.12284</strain>
    </source>
</reference>
<organism evidence="4 5">
    <name type="scientific">Natrinema salifodinae</name>
    <dbReference type="NCBI Taxonomy" id="1202768"/>
    <lineage>
        <taxon>Archaea</taxon>
        <taxon>Methanobacteriati</taxon>
        <taxon>Methanobacteriota</taxon>
        <taxon>Stenosarchaea group</taxon>
        <taxon>Halobacteria</taxon>
        <taxon>Halobacteriales</taxon>
        <taxon>Natrialbaceae</taxon>
        <taxon>Natrinema</taxon>
    </lineage>
</organism>
<gene>
    <name evidence="4" type="ORF">SAMN05216285_3241</name>
</gene>
<dbReference type="EMBL" id="FOIS01000004">
    <property type="protein sequence ID" value="SEW23360.1"/>
    <property type="molecule type" value="Genomic_DNA"/>
</dbReference>
<dbReference type="PANTHER" id="PTHR43437:SF3">
    <property type="entry name" value="HYDROXYACYL-THIOESTER DEHYDRATASE TYPE 2, MITOCHONDRIAL"/>
    <property type="match status" value="1"/>
</dbReference>
<dbReference type="eggNOG" id="arCOG00774">
    <property type="taxonomic scope" value="Archaea"/>
</dbReference>
<dbReference type="OrthoDB" id="51509at2157"/>
<feature type="region of interest" description="Disordered" evidence="1">
    <location>
        <begin position="155"/>
        <end position="222"/>
    </location>
</feature>
<dbReference type="InterPro" id="IPR029069">
    <property type="entry name" value="HotDog_dom_sf"/>
</dbReference>
<feature type="domain" description="FAS1-like dehydratase" evidence="3">
    <location>
        <begin position="17"/>
        <end position="150"/>
    </location>
</feature>
<dbReference type="AlphaFoldDB" id="A0A1I0Q8L5"/>
<feature type="domain" description="MaoC-like" evidence="2">
    <location>
        <begin position="244"/>
        <end position="328"/>
    </location>
</feature>
<evidence type="ECO:0000313" key="5">
    <source>
        <dbReference type="Proteomes" id="UP000183275"/>
    </source>
</evidence>
<keyword evidence="5" id="KW-1185">Reference proteome</keyword>
<dbReference type="InterPro" id="IPR039569">
    <property type="entry name" value="FAS1-like_DH_region"/>
</dbReference>
<dbReference type="InterPro" id="IPR050965">
    <property type="entry name" value="UPF0336/Enoyl-CoA_hydratase"/>
</dbReference>
<dbReference type="SUPFAM" id="SSF54637">
    <property type="entry name" value="Thioesterase/thiol ester dehydrase-isomerase"/>
    <property type="match status" value="2"/>
</dbReference>
<dbReference type="CDD" id="cd03441">
    <property type="entry name" value="R_hydratase_like"/>
    <property type="match status" value="2"/>
</dbReference>